<dbReference type="GO" id="GO:0005829">
    <property type="term" value="C:cytosol"/>
    <property type="evidence" value="ECO:0007669"/>
    <property type="project" value="TreeGrafter"/>
</dbReference>
<dbReference type="RefSeq" id="WP_093311375.1">
    <property type="nucleotide sequence ID" value="NZ_FNYH01000011.1"/>
</dbReference>
<gene>
    <name evidence="3" type="ORF">SAMN05421831_11135</name>
</gene>
<comment type="similarity">
    <text evidence="1 2">Belongs to the UPF0301 (AlgH) family.</text>
</comment>
<dbReference type="Pfam" id="PF02622">
    <property type="entry name" value="DUF179"/>
    <property type="match status" value="1"/>
</dbReference>
<reference evidence="4" key="1">
    <citation type="submission" date="2016-10" db="EMBL/GenBank/DDBJ databases">
        <authorList>
            <person name="Varghese N."/>
            <person name="Submissions S."/>
        </authorList>
    </citation>
    <scope>NUCLEOTIDE SEQUENCE [LARGE SCALE GENOMIC DNA]</scope>
    <source>
        <strain evidence="4">DSM 7165</strain>
    </source>
</reference>
<name>A0A1H6TXA4_9GAMM</name>
<evidence type="ECO:0000256" key="2">
    <source>
        <dbReference type="HAMAP-Rule" id="MF_00758"/>
    </source>
</evidence>
<organism evidence="3 4">
    <name type="scientific">Allopseudospirillum japonicum</name>
    <dbReference type="NCBI Taxonomy" id="64971"/>
    <lineage>
        <taxon>Bacteria</taxon>
        <taxon>Pseudomonadati</taxon>
        <taxon>Pseudomonadota</taxon>
        <taxon>Gammaproteobacteria</taxon>
        <taxon>Oceanospirillales</taxon>
        <taxon>Oceanospirillaceae</taxon>
        <taxon>Allopseudospirillum</taxon>
    </lineage>
</organism>
<evidence type="ECO:0000313" key="3">
    <source>
        <dbReference type="EMBL" id="SEI81867.1"/>
    </source>
</evidence>
<dbReference type="PANTHER" id="PTHR30327:SF1">
    <property type="entry name" value="UPF0301 PROTEIN YQGE"/>
    <property type="match status" value="1"/>
</dbReference>
<evidence type="ECO:0000313" key="4">
    <source>
        <dbReference type="Proteomes" id="UP000242999"/>
    </source>
</evidence>
<dbReference type="Proteomes" id="UP000242999">
    <property type="component" value="Unassembled WGS sequence"/>
</dbReference>
<dbReference type="HAMAP" id="MF_00758">
    <property type="entry name" value="UPF0301"/>
    <property type="match status" value="1"/>
</dbReference>
<dbReference type="InterPro" id="IPR003774">
    <property type="entry name" value="AlgH-like"/>
</dbReference>
<keyword evidence="4" id="KW-1185">Reference proteome</keyword>
<dbReference type="OrthoDB" id="9807486at2"/>
<proteinExistence type="inferred from homology"/>
<accession>A0A1H6TXA4</accession>
<evidence type="ECO:0000256" key="1">
    <source>
        <dbReference type="ARBA" id="ARBA00009600"/>
    </source>
</evidence>
<sequence>MSTSLQDQFLLAMPHLEDANFSGTLTYLCDHGNQGALGVVINRPLDITLGEVMQQLGLDAYQCQASLASVYEGGPVHSDRGFILHTGTADWDASVQITADLCLTTSIDILEAIAKNQGPERFLVALGCASWAEGQLEEEIKDNVWLTCPLDLDILFEIASEHRLQAAANLLGIDFHLMSTQAGHA</sequence>
<protein>
    <recommendedName>
        <fullName evidence="2">UPF0301 protein SAMN05421831_11135</fullName>
    </recommendedName>
</protein>
<dbReference type="STRING" id="64971.SAMN05421831_11135"/>
<dbReference type="AlphaFoldDB" id="A0A1H6TXA4"/>
<dbReference type="EMBL" id="FNYH01000011">
    <property type="protein sequence ID" value="SEI81867.1"/>
    <property type="molecule type" value="Genomic_DNA"/>
</dbReference>
<dbReference type="Gene3D" id="3.40.1740.10">
    <property type="entry name" value="VC0467-like"/>
    <property type="match status" value="1"/>
</dbReference>
<dbReference type="PANTHER" id="PTHR30327">
    <property type="entry name" value="UNCHARACTERIZED PROTEIN YQGE"/>
    <property type="match status" value="1"/>
</dbReference>
<dbReference type="SUPFAM" id="SSF143456">
    <property type="entry name" value="VC0467-like"/>
    <property type="match status" value="1"/>
</dbReference>
<dbReference type="NCBIfam" id="NF001266">
    <property type="entry name" value="PRK00228.1-1"/>
    <property type="match status" value="1"/>
</dbReference>